<dbReference type="Gene3D" id="3.90.550.10">
    <property type="entry name" value="Spore Coat Polysaccharide Biosynthesis Protein SpsA, Chain A"/>
    <property type="match status" value="1"/>
</dbReference>
<protein>
    <submittedName>
        <fullName evidence="5">Glycosyl transferase family 2</fullName>
    </submittedName>
</protein>
<name>A0A1T5P6J6_9BACT</name>
<dbReference type="Pfam" id="PF00535">
    <property type="entry name" value="Glycos_transf_2"/>
    <property type="match status" value="1"/>
</dbReference>
<keyword evidence="3 5" id="KW-0808">Transferase</keyword>
<dbReference type="STRING" id="393003.SAMN05660461_3859"/>
<dbReference type="PANTHER" id="PTHR43685:SF5">
    <property type="entry name" value="GLYCOSYLTRANSFERASE EPSE-RELATED"/>
    <property type="match status" value="1"/>
</dbReference>
<keyword evidence="2" id="KW-0328">Glycosyltransferase</keyword>
<keyword evidence="6" id="KW-1185">Reference proteome</keyword>
<evidence type="ECO:0000256" key="3">
    <source>
        <dbReference type="ARBA" id="ARBA00022679"/>
    </source>
</evidence>
<evidence type="ECO:0000259" key="4">
    <source>
        <dbReference type="Pfam" id="PF00535"/>
    </source>
</evidence>
<evidence type="ECO:0000313" key="6">
    <source>
        <dbReference type="Proteomes" id="UP000190166"/>
    </source>
</evidence>
<dbReference type="InterPro" id="IPR029044">
    <property type="entry name" value="Nucleotide-diphossugar_trans"/>
</dbReference>
<evidence type="ECO:0000313" key="5">
    <source>
        <dbReference type="EMBL" id="SKD07889.1"/>
    </source>
</evidence>
<comment type="similarity">
    <text evidence="1">Belongs to the glycosyltransferase 2 family.</text>
</comment>
<dbReference type="RefSeq" id="WP_079471143.1">
    <property type="nucleotide sequence ID" value="NZ_FUZZ01000003.1"/>
</dbReference>
<evidence type="ECO:0000256" key="2">
    <source>
        <dbReference type="ARBA" id="ARBA00022676"/>
    </source>
</evidence>
<dbReference type="GO" id="GO:0016757">
    <property type="term" value="F:glycosyltransferase activity"/>
    <property type="evidence" value="ECO:0007669"/>
    <property type="project" value="UniProtKB-KW"/>
</dbReference>
<reference evidence="5 6" key="1">
    <citation type="submission" date="2017-02" db="EMBL/GenBank/DDBJ databases">
        <authorList>
            <person name="Peterson S.W."/>
        </authorList>
    </citation>
    <scope>NUCLEOTIDE SEQUENCE [LARGE SCALE GENOMIC DNA]</scope>
    <source>
        <strain evidence="5 6">DSM 18108</strain>
    </source>
</reference>
<gene>
    <name evidence="5" type="ORF">SAMN05660461_3859</name>
</gene>
<dbReference type="SUPFAM" id="SSF53448">
    <property type="entry name" value="Nucleotide-diphospho-sugar transferases"/>
    <property type="match status" value="1"/>
</dbReference>
<sequence>MFEFSVLMPVYIKEKPAFLDRALKSILEQTLIPTEIVIVEDGPLTDELYTVINKYKSDYPDKLNIIKLKENKGMGYAMDTGLRYCKYAFVARMDSDDIAKPDRFEKQAIFLQKHLDIDLVGSYIEEFADVPGDLNRFRKVPVQQEEIRAFAKYRNPVNHMTVMMNKKKALDAGSYWHKRVLEDYNLWYKMLLNGCRFHNLPETLVYARVGNNNMVGRRRGMGYIKEELKFFRLMVKDKFITSREFYLYSAARIILKLLPVSMLNFVYTKVLRK</sequence>
<dbReference type="InterPro" id="IPR001173">
    <property type="entry name" value="Glyco_trans_2-like"/>
</dbReference>
<accession>A0A1T5P6J6</accession>
<organism evidence="5 6">
    <name type="scientific">Chitinophaga ginsengisegetis</name>
    <dbReference type="NCBI Taxonomy" id="393003"/>
    <lineage>
        <taxon>Bacteria</taxon>
        <taxon>Pseudomonadati</taxon>
        <taxon>Bacteroidota</taxon>
        <taxon>Chitinophagia</taxon>
        <taxon>Chitinophagales</taxon>
        <taxon>Chitinophagaceae</taxon>
        <taxon>Chitinophaga</taxon>
    </lineage>
</organism>
<evidence type="ECO:0000256" key="1">
    <source>
        <dbReference type="ARBA" id="ARBA00006739"/>
    </source>
</evidence>
<dbReference type="InterPro" id="IPR050834">
    <property type="entry name" value="Glycosyltransf_2"/>
</dbReference>
<dbReference type="PANTHER" id="PTHR43685">
    <property type="entry name" value="GLYCOSYLTRANSFERASE"/>
    <property type="match status" value="1"/>
</dbReference>
<proteinExistence type="inferred from homology"/>
<dbReference type="EMBL" id="FUZZ01000003">
    <property type="protein sequence ID" value="SKD07889.1"/>
    <property type="molecule type" value="Genomic_DNA"/>
</dbReference>
<dbReference type="AlphaFoldDB" id="A0A1T5P6J6"/>
<dbReference type="Proteomes" id="UP000190166">
    <property type="component" value="Unassembled WGS sequence"/>
</dbReference>
<feature type="domain" description="Glycosyltransferase 2-like" evidence="4">
    <location>
        <begin position="5"/>
        <end position="171"/>
    </location>
</feature>